<comment type="caution">
    <text evidence="1">The sequence shown here is derived from an EMBL/GenBank/DDBJ whole genome shotgun (WGS) entry which is preliminary data.</text>
</comment>
<feature type="non-terminal residue" evidence="1">
    <location>
        <position position="1"/>
    </location>
</feature>
<name>A0A7X8MVT0_9CORY</name>
<accession>A0A7X8MVT0</accession>
<dbReference type="SUPFAM" id="SSF52788">
    <property type="entry name" value="Phosphotyrosine protein phosphatases I"/>
    <property type="match status" value="1"/>
</dbReference>
<evidence type="ECO:0000313" key="2">
    <source>
        <dbReference type="Proteomes" id="UP000568696"/>
    </source>
</evidence>
<reference evidence="1 2" key="1">
    <citation type="journal article" date="2020" name="Biotechnol. Biofuels">
        <title>New insights from the biogas microbiome by comprehensive genome-resolved metagenomics of nearly 1600 species originating from multiple anaerobic digesters.</title>
        <authorList>
            <person name="Campanaro S."/>
            <person name="Treu L."/>
            <person name="Rodriguez-R L.M."/>
            <person name="Kovalovszki A."/>
            <person name="Ziels R.M."/>
            <person name="Maus I."/>
            <person name="Zhu X."/>
            <person name="Kougias P.G."/>
            <person name="Basile A."/>
            <person name="Luo G."/>
            <person name="Schluter A."/>
            <person name="Konstantinidis K.T."/>
            <person name="Angelidaki I."/>
        </authorList>
    </citation>
    <scope>NUCLEOTIDE SEQUENCE [LARGE SCALE GENOMIC DNA]</scope>
    <source>
        <strain evidence="1">AS23ysBPME_344</strain>
    </source>
</reference>
<dbReference type="Gene3D" id="3.40.50.2300">
    <property type="match status" value="1"/>
</dbReference>
<dbReference type="EMBL" id="JAAYSN010000152">
    <property type="protein sequence ID" value="NLP39229.1"/>
    <property type="molecule type" value="Genomic_DNA"/>
</dbReference>
<gene>
    <name evidence="1" type="ORF">GX356_05850</name>
</gene>
<proteinExistence type="predicted"/>
<dbReference type="InterPro" id="IPR036196">
    <property type="entry name" value="Ptyr_pPase_sf"/>
</dbReference>
<evidence type="ECO:0000313" key="1">
    <source>
        <dbReference type="EMBL" id="NLP39229.1"/>
    </source>
</evidence>
<dbReference type="AlphaFoldDB" id="A0A7X8MVT0"/>
<dbReference type="Proteomes" id="UP000568696">
    <property type="component" value="Unassembled WGS sequence"/>
</dbReference>
<organism evidence="1 2">
    <name type="scientific">Corynebacterium pollutisoli</name>
    <dbReference type="NCBI Taxonomy" id="1610489"/>
    <lineage>
        <taxon>Bacteria</taxon>
        <taxon>Bacillati</taxon>
        <taxon>Actinomycetota</taxon>
        <taxon>Actinomycetes</taxon>
        <taxon>Mycobacteriales</taxon>
        <taxon>Corynebacteriaceae</taxon>
        <taxon>Corynebacterium</taxon>
    </lineage>
</organism>
<protein>
    <submittedName>
        <fullName evidence="1">Arsenate reductase ArsC</fullName>
    </submittedName>
</protein>
<sequence length="59" mass="6507">VVVLMGVDEVPGIPGDRIERWDIADPAGQPIEKVREIADDIERHVKELLVELGKADYAA</sequence>